<feature type="region of interest" description="Disordered" evidence="2">
    <location>
        <begin position="1138"/>
        <end position="1166"/>
    </location>
</feature>
<keyword evidence="4" id="KW-1185">Reference proteome</keyword>
<accession>A0A368TMG3</accession>
<keyword evidence="3" id="KW-0547">Nucleotide-binding</keyword>
<evidence type="ECO:0000313" key="3">
    <source>
        <dbReference type="EMBL" id="RCV85774.1"/>
    </source>
</evidence>
<dbReference type="OrthoDB" id="9810371at2"/>
<proteinExistence type="predicted"/>
<keyword evidence="3" id="KW-0067">ATP-binding</keyword>
<gene>
    <name evidence="3" type="ORF">DU506_20395</name>
</gene>
<evidence type="ECO:0000256" key="1">
    <source>
        <dbReference type="SAM" id="Coils"/>
    </source>
</evidence>
<dbReference type="Proteomes" id="UP000253204">
    <property type="component" value="Unassembled WGS sequence"/>
</dbReference>
<protein>
    <submittedName>
        <fullName evidence="3">ATP-binding protein</fullName>
    </submittedName>
</protein>
<comment type="caution">
    <text evidence="3">The sequence shown here is derived from an EMBL/GenBank/DDBJ whole genome shotgun (WGS) entry which is preliminary data.</text>
</comment>
<feature type="coiled-coil region" evidence="1">
    <location>
        <begin position="188"/>
        <end position="215"/>
    </location>
</feature>
<feature type="coiled-coil region" evidence="1">
    <location>
        <begin position="324"/>
        <end position="425"/>
    </location>
</feature>
<dbReference type="Pfam" id="PF12128">
    <property type="entry name" value="DUF3584"/>
    <property type="match status" value="1"/>
</dbReference>
<name>A0A368TMG3_9GAMM</name>
<feature type="compositionally biased region" description="Polar residues" evidence="2">
    <location>
        <begin position="796"/>
        <end position="811"/>
    </location>
</feature>
<dbReference type="EMBL" id="QPIJ01000101">
    <property type="protein sequence ID" value="RCV85774.1"/>
    <property type="molecule type" value="Genomic_DNA"/>
</dbReference>
<sequence length="1166" mass="131518">MKGTANETLFHPDLEPFYAAGESAAHLLKRELPRLGITVSNQIENVVDYRSIIQNNADGSGRRRRSGSPAFSLAQEARDFSLGDGVSSMRHMEALTSVALRKTGLLASLKSMIVDTMLRDRIAIAEPPAHHKNKDLWQDVLSLRAFNKEIPAIREGIAKSVILQEVRADLNNHRHALASRISSEIAVVREKEIEVVALKEAMSSLEEKHTEDRDQLASRAATRKGEAEAAQRWLDHLKEQRASWDDKGIDTLRRDIEGIPDLERSWRTANGLYNQIRKTAEKLIEDHHQQRGAMQDSYTEKEEKLRARADTVQQAITAMSTAHIEANRAIEKRFRQELETLKRESDAAATTLRDEEERRMAARDHAGQMTDEEQRQLDNATAEVDRAEAGGKRLDKALEAAKEAYREAANAYQQALDALSSAERAEGARQHNVDTLTRQCYPADGTLLAFLRTSDLAWHDTLGKLLPSELYQRRDLNPMLSASPHMDQVYGLTFDLSALPLPAIAESEAILEAKLQKAEEALTHAKTDVRHANEALKKANVARKKAEEAGSQARVRAEQASSKYDNAVAGRRHLEGQLLSNRQARIASAKAQLDTARKAIAEHEKEWQAQQQERQQQHDTQRQQLSADQQTEQARLTADLGVIQQVIADTRNEKKQRLAEMDALLAQAMSKEGIDPSAIAAKKAEVDSLRLKINSLREQEPTLHEYASWEKVEWSRKPEYEKQRLDAQHALEKLRNELRQAEQHFKTQRAEKRVSLKAISQAIDAKQQGLSDWRQRIDNADKVLADIPDSQIGVDQDNTPPSQDFDSETTRSTEQIASELSRLLTSANSQRQEVMKAVQGCQKRLSQHPGTHIHNAWQALLDQRRAKSTHEELSSAFTIEQVDDLETLIEHHLPDISGALIEGVKASGGTLYTYHENLQEMNNIVSQVSRTLEKNLNTQHTFTVISDISVRVQSKIQSFGFWKDLSSFAQSWREWASNGYHGMPSDGLMQQIHRTDDQMQVARMQKYNIESMVDLEIEFYEQRRRVPIRSDKDLTDAASQGITRLAILTLFNALTRYLCPERGINITWPIDELGDLSPENIVKLFQMMKDNNIALLCAQPEVNRFVVEHFQHKVHLSKLVGVRIMVPGDQQHRVNPLLAQAPSPSTSRVDNATAPSPTTEGANHVL</sequence>
<organism evidence="3 4">
    <name type="scientific">Vreelandella rituensis</name>
    <dbReference type="NCBI Taxonomy" id="2282306"/>
    <lineage>
        <taxon>Bacteria</taxon>
        <taxon>Pseudomonadati</taxon>
        <taxon>Pseudomonadota</taxon>
        <taxon>Gammaproteobacteria</taxon>
        <taxon>Oceanospirillales</taxon>
        <taxon>Halomonadaceae</taxon>
        <taxon>Vreelandella</taxon>
    </lineage>
</organism>
<reference evidence="3 4" key="1">
    <citation type="submission" date="2018-07" db="EMBL/GenBank/DDBJ databases">
        <title>Halomonas rutogse sp. nov., isolated from Lake TangqianCo on Tibetan Plateau.</title>
        <authorList>
            <person name="Lu H."/>
            <person name="Xing P."/>
            <person name="Wu Q."/>
        </authorList>
    </citation>
    <scope>NUCLEOTIDE SEQUENCE [LARGE SCALE GENOMIC DNA]</scope>
    <source>
        <strain evidence="3 4">TQ8S</strain>
    </source>
</reference>
<dbReference type="InterPro" id="IPR021979">
    <property type="entry name" value="DUF3584"/>
</dbReference>
<feature type="region of interest" description="Disordered" evidence="2">
    <location>
        <begin position="603"/>
        <end position="632"/>
    </location>
</feature>
<feature type="compositionally biased region" description="Polar residues" evidence="2">
    <location>
        <begin position="1142"/>
        <end position="1166"/>
    </location>
</feature>
<feature type="coiled-coil region" evidence="1">
    <location>
        <begin position="508"/>
        <end position="549"/>
    </location>
</feature>
<keyword evidence="1" id="KW-0175">Coiled coil</keyword>
<dbReference type="AlphaFoldDB" id="A0A368TMG3"/>
<evidence type="ECO:0000313" key="4">
    <source>
        <dbReference type="Proteomes" id="UP000253204"/>
    </source>
</evidence>
<dbReference type="RefSeq" id="WP_114488685.1">
    <property type="nucleotide sequence ID" value="NZ_QPIJ01000101.1"/>
</dbReference>
<dbReference type="GO" id="GO:0005524">
    <property type="term" value="F:ATP binding"/>
    <property type="evidence" value="ECO:0007669"/>
    <property type="project" value="UniProtKB-KW"/>
</dbReference>
<feature type="region of interest" description="Disordered" evidence="2">
    <location>
        <begin position="791"/>
        <end position="811"/>
    </location>
</feature>
<feature type="coiled-coil region" evidence="1">
    <location>
        <begin position="647"/>
        <end position="751"/>
    </location>
</feature>
<evidence type="ECO:0000256" key="2">
    <source>
        <dbReference type="SAM" id="MobiDB-lite"/>
    </source>
</evidence>